<keyword evidence="5 14" id="KW-0067">ATP-binding</keyword>
<dbReference type="KEGG" id="dvv:114340217"/>
<evidence type="ECO:0000313" key="17">
    <source>
        <dbReference type="EnsemblMetazoa" id="XP_028146738.1"/>
    </source>
</evidence>
<evidence type="ECO:0000313" key="19">
    <source>
        <dbReference type="RefSeq" id="XP_028146738.1"/>
    </source>
</evidence>
<feature type="domain" description="Methionyl/Leucyl tRNA synthetase" evidence="15">
    <location>
        <begin position="21"/>
        <end position="388"/>
    </location>
</feature>
<evidence type="ECO:0000256" key="14">
    <source>
        <dbReference type="RuleBase" id="RU363039"/>
    </source>
</evidence>
<dbReference type="GO" id="GO:0005524">
    <property type="term" value="F:ATP binding"/>
    <property type="evidence" value="ECO:0007669"/>
    <property type="project" value="UniProtKB-KW"/>
</dbReference>
<evidence type="ECO:0000256" key="12">
    <source>
        <dbReference type="ARBA" id="ARBA00030331"/>
    </source>
</evidence>
<dbReference type="CTD" id="41733"/>
<keyword evidence="18" id="KW-1185">Reference proteome</keyword>
<evidence type="ECO:0000313" key="18">
    <source>
        <dbReference type="Proteomes" id="UP001652700"/>
    </source>
</evidence>
<dbReference type="Gene3D" id="1.10.730.10">
    <property type="entry name" value="Isoleucyl-tRNA Synthetase, Domain 1"/>
    <property type="match status" value="1"/>
</dbReference>
<evidence type="ECO:0000259" key="16">
    <source>
        <dbReference type="Pfam" id="PF19303"/>
    </source>
</evidence>
<dbReference type="InterPro" id="IPR041872">
    <property type="entry name" value="Anticodon_Met"/>
</dbReference>
<dbReference type="InterPro" id="IPR033911">
    <property type="entry name" value="MetRS_core"/>
</dbReference>
<keyword evidence="7" id="KW-0809">Transit peptide</keyword>
<evidence type="ECO:0000256" key="4">
    <source>
        <dbReference type="ARBA" id="ARBA00022741"/>
    </source>
</evidence>
<dbReference type="RefSeq" id="XP_028146738.1">
    <property type="nucleotide sequence ID" value="XM_028290937.1"/>
</dbReference>
<evidence type="ECO:0000256" key="13">
    <source>
        <dbReference type="ARBA" id="ARBA00047364"/>
    </source>
</evidence>
<comment type="similarity">
    <text evidence="14">Belongs to the class-I aminoacyl-tRNA synthetase family.</text>
</comment>
<dbReference type="CDD" id="cd00814">
    <property type="entry name" value="MetRS_core"/>
    <property type="match status" value="1"/>
</dbReference>
<reference evidence="17" key="2">
    <citation type="submission" date="2025-05" db="UniProtKB">
        <authorList>
            <consortium name="EnsemblMetazoa"/>
        </authorList>
    </citation>
    <scope>IDENTIFICATION</scope>
</reference>
<keyword evidence="4 14" id="KW-0547">Nucleotide-binding</keyword>
<comment type="catalytic activity">
    <reaction evidence="13">
        <text>tRNA(Met) + L-methionine + ATP = L-methionyl-tRNA(Met) + AMP + diphosphate</text>
        <dbReference type="Rhea" id="RHEA:13481"/>
        <dbReference type="Rhea" id="RHEA-COMP:9667"/>
        <dbReference type="Rhea" id="RHEA-COMP:9698"/>
        <dbReference type="ChEBI" id="CHEBI:30616"/>
        <dbReference type="ChEBI" id="CHEBI:33019"/>
        <dbReference type="ChEBI" id="CHEBI:57844"/>
        <dbReference type="ChEBI" id="CHEBI:78442"/>
        <dbReference type="ChEBI" id="CHEBI:78530"/>
        <dbReference type="ChEBI" id="CHEBI:456215"/>
        <dbReference type="EC" id="6.1.1.10"/>
    </reaction>
</comment>
<evidence type="ECO:0000256" key="8">
    <source>
        <dbReference type="ARBA" id="ARBA00023128"/>
    </source>
</evidence>
<dbReference type="PRINTS" id="PR01041">
    <property type="entry name" value="TRNASYNTHMET"/>
</dbReference>
<dbReference type="NCBIfam" id="TIGR00398">
    <property type="entry name" value="metG"/>
    <property type="match status" value="1"/>
</dbReference>
<dbReference type="EC" id="6.1.1.10" evidence="2"/>
<evidence type="ECO:0000256" key="6">
    <source>
        <dbReference type="ARBA" id="ARBA00022917"/>
    </source>
</evidence>
<keyword evidence="6 14" id="KW-0648">Protein biosynthesis</keyword>
<dbReference type="Pfam" id="PF09334">
    <property type="entry name" value="tRNA-synt_1g"/>
    <property type="match status" value="1"/>
</dbReference>
<dbReference type="Gene3D" id="2.170.220.10">
    <property type="match status" value="1"/>
</dbReference>
<sequence>MCSRGILSIRRFTTDAKSIHFFTTPIYYVNASPHIGHLYSSLIADAAQRWQQMYRKGSLIKFSTGTDEHGSKIQQAANKNGTSAKVYCDKISSQFEKLVSEFDIGCTNYIRTSEDSHKNTVGKFWKILDESQFIYKSKYEGWYCVSDETFLTESQLNEITKQDGTKVLVSSESNHPVEWSSEENYMFKLSQFRDDLNYWLKTNEHAVRPKKFHKILLDLLNKEDGLQDLSISRPTSRVEWGIPVPGDASQTVYVWLDALTNYLTVAGYGQDDGTFRKCWPPDVQVIGKDILKFHGIYWPAFLLAAKLDLPKTILCHSHWTVDGEKMSKSKGNVVCPFQSAKTYSSDGMRYFLLREGVAHSDGNYSDTKVLRILNSELADTLGNLLSRCTGTALNPHQRFPKMEQAALEKVKQLDVTKKLIDSVKNLPDICQIHYENFNYYKAIDSIIATLHTANLFFETLKPWELKKNQETQDTLNVVIHLALETLRVSGILLQPIVPNLSKVLLDKICAKENERYFENLQCFSWDNKEFEDKVLHPEKVVLFKRIITEEDKKVKGRRQS</sequence>
<dbReference type="SUPFAM" id="SSF52374">
    <property type="entry name" value="Nucleotidylyl transferase"/>
    <property type="match status" value="1"/>
</dbReference>
<feature type="domain" description="Methionyl-tRNA synthetase anticodon-binding" evidence="16">
    <location>
        <begin position="416"/>
        <end position="552"/>
    </location>
</feature>
<evidence type="ECO:0000256" key="3">
    <source>
        <dbReference type="ARBA" id="ARBA00022598"/>
    </source>
</evidence>
<evidence type="ECO:0000256" key="11">
    <source>
        <dbReference type="ARBA" id="ARBA00029831"/>
    </source>
</evidence>
<dbReference type="Gene3D" id="3.40.50.620">
    <property type="entry name" value="HUPs"/>
    <property type="match status" value="1"/>
</dbReference>
<dbReference type="OrthoDB" id="24670at2759"/>
<dbReference type="PANTHER" id="PTHR43326">
    <property type="entry name" value="METHIONYL-TRNA SYNTHETASE"/>
    <property type="match status" value="1"/>
</dbReference>
<keyword evidence="8" id="KW-0496">Mitochondrion</keyword>
<dbReference type="CDD" id="cd07957">
    <property type="entry name" value="Anticodon_Ia_Met"/>
    <property type="match status" value="1"/>
</dbReference>
<dbReference type="GeneID" id="114340217"/>
<proteinExistence type="inferred from homology"/>
<protein>
    <recommendedName>
        <fullName evidence="10">Methionine--tRNA ligase, mitochondrial</fullName>
        <ecNumber evidence="2">6.1.1.10</ecNumber>
    </recommendedName>
    <alternativeName>
        <fullName evidence="11">Methionyl-tRNA synthetase 2</fullName>
    </alternativeName>
    <alternativeName>
        <fullName evidence="12">Mitochondrial methionyl-tRNA synthetase</fullName>
    </alternativeName>
</protein>
<dbReference type="InterPro" id="IPR014729">
    <property type="entry name" value="Rossmann-like_a/b/a_fold"/>
</dbReference>
<evidence type="ECO:0000256" key="2">
    <source>
        <dbReference type="ARBA" id="ARBA00012838"/>
    </source>
</evidence>
<name>A0A6P7GNH3_DIAVI</name>
<accession>A0A6P7GNH3</accession>
<dbReference type="FunFam" id="2.170.220.10:FF:000001">
    <property type="entry name" value="methionine--tRNA ligase, mitochondrial"/>
    <property type="match status" value="1"/>
</dbReference>
<dbReference type="FunCoup" id="A0A6P7GNH3">
    <property type="interactions" value="1294"/>
</dbReference>
<dbReference type="InterPro" id="IPR014758">
    <property type="entry name" value="Met-tRNA_synth"/>
</dbReference>
<evidence type="ECO:0000256" key="7">
    <source>
        <dbReference type="ARBA" id="ARBA00022946"/>
    </source>
</evidence>
<dbReference type="Pfam" id="PF19303">
    <property type="entry name" value="Anticodon_3"/>
    <property type="match status" value="1"/>
</dbReference>
<dbReference type="GO" id="GO:0005759">
    <property type="term" value="C:mitochondrial matrix"/>
    <property type="evidence" value="ECO:0007669"/>
    <property type="project" value="UniProtKB-SubCell"/>
</dbReference>
<gene>
    <name evidence="19" type="primary">LOC114340217</name>
</gene>
<reference evidence="19" key="1">
    <citation type="submission" date="2025-04" db="UniProtKB">
        <authorList>
            <consortium name="RefSeq"/>
        </authorList>
    </citation>
    <scope>IDENTIFICATION</scope>
    <source>
        <tissue evidence="19">Whole insect</tissue>
    </source>
</reference>
<dbReference type="InParanoid" id="A0A6P7GNH3"/>
<evidence type="ECO:0000256" key="1">
    <source>
        <dbReference type="ARBA" id="ARBA00004305"/>
    </source>
</evidence>
<keyword evidence="3 14" id="KW-0436">Ligase</keyword>
<keyword evidence="9 14" id="KW-0030">Aminoacyl-tRNA synthetase</keyword>
<dbReference type="EnsemblMetazoa" id="XM_028290937.2">
    <property type="protein sequence ID" value="XP_028146738.1"/>
    <property type="gene ID" value="LOC114340217"/>
</dbReference>
<dbReference type="Proteomes" id="UP001652700">
    <property type="component" value="Unplaced"/>
</dbReference>
<evidence type="ECO:0000256" key="5">
    <source>
        <dbReference type="ARBA" id="ARBA00022840"/>
    </source>
</evidence>
<dbReference type="GO" id="GO:0006431">
    <property type="term" value="P:methionyl-tRNA aminoacylation"/>
    <property type="evidence" value="ECO:0007669"/>
    <property type="project" value="InterPro"/>
</dbReference>
<dbReference type="PANTHER" id="PTHR43326:SF1">
    <property type="entry name" value="METHIONINE--TRNA LIGASE, MITOCHONDRIAL"/>
    <property type="match status" value="1"/>
</dbReference>
<evidence type="ECO:0000259" key="15">
    <source>
        <dbReference type="Pfam" id="PF09334"/>
    </source>
</evidence>
<dbReference type="InterPro" id="IPR023457">
    <property type="entry name" value="Met-tRNA_synth_2"/>
</dbReference>
<dbReference type="GO" id="GO:0004825">
    <property type="term" value="F:methionine-tRNA ligase activity"/>
    <property type="evidence" value="ECO:0007669"/>
    <property type="project" value="UniProtKB-EC"/>
</dbReference>
<dbReference type="InterPro" id="IPR009080">
    <property type="entry name" value="tRNAsynth_Ia_anticodon-bd"/>
</dbReference>
<comment type="subcellular location">
    <subcellularLocation>
        <location evidence="1">Mitochondrion matrix</location>
    </subcellularLocation>
</comment>
<dbReference type="SUPFAM" id="SSF47323">
    <property type="entry name" value="Anticodon-binding domain of a subclass of class I aminoacyl-tRNA synthetases"/>
    <property type="match status" value="1"/>
</dbReference>
<organism evidence="19">
    <name type="scientific">Diabrotica virgifera virgifera</name>
    <name type="common">western corn rootworm</name>
    <dbReference type="NCBI Taxonomy" id="50390"/>
    <lineage>
        <taxon>Eukaryota</taxon>
        <taxon>Metazoa</taxon>
        <taxon>Ecdysozoa</taxon>
        <taxon>Arthropoda</taxon>
        <taxon>Hexapoda</taxon>
        <taxon>Insecta</taxon>
        <taxon>Pterygota</taxon>
        <taxon>Neoptera</taxon>
        <taxon>Endopterygota</taxon>
        <taxon>Coleoptera</taxon>
        <taxon>Polyphaga</taxon>
        <taxon>Cucujiformia</taxon>
        <taxon>Chrysomeloidea</taxon>
        <taxon>Chrysomelidae</taxon>
        <taxon>Galerucinae</taxon>
        <taxon>Diabroticina</taxon>
        <taxon>Diabroticites</taxon>
        <taxon>Diabrotica</taxon>
    </lineage>
</organism>
<dbReference type="InterPro" id="IPR015413">
    <property type="entry name" value="Methionyl/Leucyl_tRNA_Synth"/>
</dbReference>
<evidence type="ECO:0000256" key="10">
    <source>
        <dbReference type="ARBA" id="ARBA00026124"/>
    </source>
</evidence>
<dbReference type="FunFam" id="1.10.730.10:FF:000022">
    <property type="entry name" value="Methionyl-tRNA synthetase 2, mitochondrial"/>
    <property type="match status" value="1"/>
</dbReference>
<dbReference type="AlphaFoldDB" id="A0A6P7GNH3"/>
<evidence type="ECO:0000256" key="9">
    <source>
        <dbReference type="ARBA" id="ARBA00023146"/>
    </source>
</evidence>